<dbReference type="EC" id="2.4.1.-" evidence="5"/>
<dbReference type="PANTHER" id="PTHR48048:SF76">
    <property type="entry name" value="UDP-GLYCOSYLTRANSFERASE 708D1-LIKE"/>
    <property type="match status" value="1"/>
</dbReference>
<evidence type="ECO:0000313" key="6">
    <source>
        <dbReference type="EMBL" id="GEU34552.1"/>
    </source>
</evidence>
<sequence length="470" mass="51070">MSTIIKSHHPSPHIAILPGAGMGHLTPTLRLAAMLSSHNCHVTVITAQPPVSTAESTHIAAFLAAYPTINCLDFHIVPYTPPIPADPFFVQFEAIIRSVHLLTPLLASVSPPLSAFFSDITSATGGHQVAEELDIPHYVISTTSARFSSCVSYVPYLIGPDGSIDLSLKGTSRDSTETIVHVPGLSPFDISTLPPPFFIPNHIFTKTLVSNARILSKAKGIFVNTFHKFEPETITSVNDGKVIPNFPPLLPIGPLEPHKLEIGDHQPLPWLDQQPPKSVVYVSFGSRTAMSTDQIREIGKGLDESGLKFLWVLKSKIVDKDDSEGLEEIVGDSFHERTKHTGLVIKGWVNQEEILSHPAIGCFVSHCGWNSVMEAAARGMPLLAWPQIGDQKVNAGVVEAAGLGVWDKSWGWLGERLVKGEEIAKMVKTVMCDENLRENARKIGEEGMNATKVGGSSYKVLTEIVQNLSI</sequence>
<dbReference type="CDD" id="cd03784">
    <property type="entry name" value="GT1_Gtf-like"/>
    <property type="match status" value="1"/>
</dbReference>
<dbReference type="InterPro" id="IPR050481">
    <property type="entry name" value="UDP-glycosyltransf_plant"/>
</dbReference>
<comment type="similarity">
    <text evidence="1 4">Belongs to the UDP-glycosyltransferase family.</text>
</comment>
<gene>
    <name evidence="6" type="ORF">Tci_006530</name>
</gene>
<evidence type="ECO:0000256" key="3">
    <source>
        <dbReference type="ARBA" id="ARBA00022679"/>
    </source>
</evidence>
<dbReference type="GO" id="GO:0035251">
    <property type="term" value="F:UDP-glucosyltransferase activity"/>
    <property type="evidence" value="ECO:0007669"/>
    <property type="project" value="InterPro"/>
</dbReference>
<evidence type="ECO:0000256" key="4">
    <source>
        <dbReference type="RuleBase" id="RU003718"/>
    </source>
</evidence>
<proteinExistence type="inferred from homology"/>
<name>A0A6L2JCY0_TANCI</name>
<evidence type="ECO:0000256" key="2">
    <source>
        <dbReference type="ARBA" id="ARBA00022676"/>
    </source>
</evidence>
<keyword evidence="2 4" id="KW-0328">Glycosyltransferase</keyword>
<dbReference type="EMBL" id="BKCJ010000589">
    <property type="protein sequence ID" value="GEU34552.1"/>
    <property type="molecule type" value="Genomic_DNA"/>
</dbReference>
<comment type="caution">
    <text evidence="6">The sequence shown here is derived from an EMBL/GenBank/DDBJ whole genome shotgun (WGS) entry which is preliminary data.</text>
</comment>
<keyword evidence="3 4" id="KW-0808">Transferase</keyword>
<reference evidence="6" key="1">
    <citation type="journal article" date="2019" name="Sci. Rep.">
        <title>Draft genome of Tanacetum cinerariifolium, the natural source of mosquito coil.</title>
        <authorList>
            <person name="Yamashiro T."/>
            <person name="Shiraishi A."/>
            <person name="Satake H."/>
            <person name="Nakayama K."/>
        </authorList>
    </citation>
    <scope>NUCLEOTIDE SEQUENCE</scope>
</reference>
<evidence type="ECO:0000256" key="5">
    <source>
        <dbReference type="RuleBase" id="RU362057"/>
    </source>
</evidence>
<organism evidence="6">
    <name type="scientific">Tanacetum cinerariifolium</name>
    <name type="common">Dalmatian daisy</name>
    <name type="synonym">Chrysanthemum cinerariifolium</name>
    <dbReference type="NCBI Taxonomy" id="118510"/>
    <lineage>
        <taxon>Eukaryota</taxon>
        <taxon>Viridiplantae</taxon>
        <taxon>Streptophyta</taxon>
        <taxon>Embryophyta</taxon>
        <taxon>Tracheophyta</taxon>
        <taxon>Spermatophyta</taxon>
        <taxon>Magnoliopsida</taxon>
        <taxon>eudicotyledons</taxon>
        <taxon>Gunneridae</taxon>
        <taxon>Pentapetalae</taxon>
        <taxon>asterids</taxon>
        <taxon>campanulids</taxon>
        <taxon>Asterales</taxon>
        <taxon>Asteraceae</taxon>
        <taxon>Asteroideae</taxon>
        <taxon>Anthemideae</taxon>
        <taxon>Anthemidinae</taxon>
        <taxon>Tanacetum</taxon>
    </lineage>
</organism>
<dbReference type="InterPro" id="IPR035595">
    <property type="entry name" value="UDP_glycos_trans_CS"/>
</dbReference>
<dbReference type="PANTHER" id="PTHR48048">
    <property type="entry name" value="GLYCOSYLTRANSFERASE"/>
    <property type="match status" value="1"/>
</dbReference>
<dbReference type="GO" id="GO:0016138">
    <property type="term" value="P:glycoside biosynthetic process"/>
    <property type="evidence" value="ECO:0007669"/>
    <property type="project" value="UniProtKB-ARBA"/>
</dbReference>
<dbReference type="PROSITE" id="PS00375">
    <property type="entry name" value="UDPGT"/>
    <property type="match status" value="1"/>
</dbReference>
<dbReference type="Gene3D" id="3.40.50.2000">
    <property type="entry name" value="Glycogen Phosphorylase B"/>
    <property type="match status" value="2"/>
</dbReference>
<dbReference type="InterPro" id="IPR002213">
    <property type="entry name" value="UDP_glucos_trans"/>
</dbReference>
<evidence type="ECO:0000256" key="1">
    <source>
        <dbReference type="ARBA" id="ARBA00009995"/>
    </source>
</evidence>
<protein>
    <recommendedName>
        <fullName evidence="5">Glycosyltransferase</fullName>
        <ecNumber evidence="5">2.4.1.-</ecNumber>
    </recommendedName>
</protein>
<dbReference type="Pfam" id="PF00201">
    <property type="entry name" value="UDPGT"/>
    <property type="match status" value="1"/>
</dbReference>
<dbReference type="SUPFAM" id="SSF53756">
    <property type="entry name" value="UDP-Glycosyltransferase/glycogen phosphorylase"/>
    <property type="match status" value="1"/>
</dbReference>
<accession>A0A6L2JCY0</accession>
<dbReference type="FunFam" id="3.40.50.2000:FF:000060">
    <property type="entry name" value="Glycosyltransferase"/>
    <property type="match status" value="1"/>
</dbReference>
<dbReference type="AlphaFoldDB" id="A0A6L2JCY0"/>